<gene>
    <name evidence="2" type="ORF">PRL19_10295</name>
</gene>
<evidence type="ECO:0000313" key="3">
    <source>
        <dbReference type="Proteomes" id="UP001216899"/>
    </source>
</evidence>
<sequence length="170" mass="19436">MTTERRFTDTHLILMEIRRIGILIDGSRQTDEGAQKRSEELRDEVERGRILAAKFAEQISCLTEAYNRITKQLQQRDELIASMRGNTQSGDPLDVSSSIDPELREAIRSSLIRAREQADEAIKRADVLEAEAVTLRDERNKARQDVEEIRASNSWKVTAPIRAVTGLFRR</sequence>
<evidence type="ECO:0000313" key="2">
    <source>
        <dbReference type="EMBL" id="WDA11687.1"/>
    </source>
</evidence>
<reference evidence="2 3" key="1">
    <citation type="submission" date="2023-02" db="EMBL/GenBank/DDBJ databases">
        <title>Whole genome sequenc of Paracoccus marcusii MBLB0836.</title>
        <authorList>
            <person name="Seo M.-J."/>
            <person name="Cho E.-S."/>
            <person name="Hwang C.Y."/>
        </authorList>
    </citation>
    <scope>NUCLEOTIDE SEQUENCE [LARGE SCALE GENOMIC DNA]</scope>
    <source>
        <strain evidence="2 3">MBLB0836</strain>
    </source>
</reference>
<dbReference type="EMBL" id="CP117466">
    <property type="protein sequence ID" value="WDA11687.1"/>
    <property type="molecule type" value="Genomic_DNA"/>
</dbReference>
<keyword evidence="3" id="KW-1185">Reference proteome</keyword>
<dbReference type="Proteomes" id="UP001216899">
    <property type="component" value="Chromosome"/>
</dbReference>
<keyword evidence="1" id="KW-0175">Coiled coil</keyword>
<evidence type="ECO:0000256" key="1">
    <source>
        <dbReference type="SAM" id="Coils"/>
    </source>
</evidence>
<proteinExistence type="predicted"/>
<feature type="coiled-coil region" evidence="1">
    <location>
        <begin position="111"/>
        <end position="152"/>
    </location>
</feature>
<name>A0ABY7UP32_9RHOB</name>
<organism evidence="2 3">
    <name type="scientific">Paracoccus marcusii</name>
    <dbReference type="NCBI Taxonomy" id="59779"/>
    <lineage>
        <taxon>Bacteria</taxon>
        <taxon>Pseudomonadati</taxon>
        <taxon>Pseudomonadota</taxon>
        <taxon>Alphaproteobacteria</taxon>
        <taxon>Rhodobacterales</taxon>
        <taxon>Paracoccaceae</taxon>
        <taxon>Paracoccus</taxon>
    </lineage>
</organism>
<protein>
    <submittedName>
        <fullName evidence="2">Uncharacterized protein</fullName>
    </submittedName>
</protein>
<accession>A0ABY7UP32</accession>
<dbReference type="RefSeq" id="WP_273742892.1">
    <property type="nucleotide sequence ID" value="NZ_CP117466.1"/>
</dbReference>